<comment type="caution">
    <text evidence="2">The sequence shown here is derived from an EMBL/GenBank/DDBJ whole genome shotgun (WGS) entry which is preliminary data.</text>
</comment>
<gene>
    <name evidence="2" type="ORF">HF568_17260</name>
</gene>
<protein>
    <recommendedName>
        <fullName evidence="1">DUF7007 domain-containing protein</fullName>
    </recommendedName>
</protein>
<evidence type="ECO:0000313" key="2">
    <source>
        <dbReference type="EMBL" id="MBU2724900.1"/>
    </source>
</evidence>
<organism evidence="2 3">
    <name type="scientific">Acidithiobacillus ferridurans</name>
    <dbReference type="NCBI Taxonomy" id="1232575"/>
    <lineage>
        <taxon>Bacteria</taxon>
        <taxon>Pseudomonadati</taxon>
        <taxon>Pseudomonadota</taxon>
        <taxon>Acidithiobacillia</taxon>
        <taxon>Acidithiobacillales</taxon>
        <taxon>Acidithiobacillaceae</taxon>
        <taxon>Acidithiobacillus</taxon>
    </lineage>
</organism>
<dbReference type="RefSeq" id="WP_215886041.1">
    <property type="nucleotide sequence ID" value="NZ_CP134225.1"/>
</dbReference>
<dbReference type="EMBL" id="JABBHS010000534">
    <property type="protein sequence ID" value="MBU2724900.1"/>
    <property type="molecule type" value="Genomic_DNA"/>
</dbReference>
<dbReference type="InterPro" id="IPR054276">
    <property type="entry name" value="DUF7007"/>
</dbReference>
<evidence type="ECO:0000313" key="3">
    <source>
        <dbReference type="Proteomes" id="UP000887300"/>
    </source>
</evidence>
<feature type="domain" description="DUF7007" evidence="1">
    <location>
        <begin position="11"/>
        <end position="131"/>
    </location>
</feature>
<dbReference type="AlphaFoldDB" id="A0A8X8GH50"/>
<name>A0A8X8GH50_ACIFI</name>
<sequence>MYIEPENKAPYSPWGEPDTVYVIADGILDVSTPSHGGILLSYERNQQIPESCRSIDGAYEEGCRWAIPFVIFKDEFCARYRDRQDYYEETHKQAIQTLINYEPDAYATIFGTMPTAEESHKVRDREFTERNKNNFIVYSAFGAGYKDVHGGFVGVRAVKPATGEERYFFVPESRYSIPYVVDLDKDQPWDFKKPY</sequence>
<dbReference type="Proteomes" id="UP000887300">
    <property type="component" value="Unassembled WGS sequence"/>
</dbReference>
<proteinExistence type="predicted"/>
<reference evidence="2" key="1">
    <citation type="journal article" date="2021" name="ISME J.">
        <title>Genomic evolution of the class Acidithiobacillia: deep-branching Proteobacteria living in extreme acidic conditions.</title>
        <authorList>
            <person name="Moya-Beltran A."/>
            <person name="Beard S."/>
            <person name="Rojas-Villalobos C."/>
            <person name="Issotta F."/>
            <person name="Gallardo Y."/>
            <person name="Ulloa R."/>
            <person name="Giaveno A."/>
            <person name="Degli Esposti M."/>
            <person name="Johnson D.B."/>
            <person name="Quatrini R."/>
        </authorList>
    </citation>
    <scope>NUCLEOTIDE SEQUENCE</scope>
    <source>
        <strain evidence="2">DSM 583</strain>
    </source>
</reference>
<dbReference type="Pfam" id="PF22653">
    <property type="entry name" value="DUF7007"/>
    <property type="match status" value="1"/>
</dbReference>
<evidence type="ECO:0000259" key="1">
    <source>
        <dbReference type="Pfam" id="PF22653"/>
    </source>
</evidence>
<accession>A0A8X8GH50</accession>